<proteinExistence type="predicted"/>
<gene>
    <name evidence="3" type="ORF">UFOVP1307_31</name>
    <name evidence="1" type="ORF">UFOVP651_91</name>
    <name evidence="2" type="ORF">UFOVP902_170</name>
</gene>
<sequence>MSAIVPPLDQIPKLPAKAVSFTIKQINTQTDKLLSSVNKIVTESVKLPINIKCDDPRILQIKKQLADIQTLLTNVQANIPRIQQTANTIKQLVQTAIGIKSSISIAQLANPVTAPLFIAQQLTAIQDATIVNAIESLNQFSAIPASLTSKLQTIVPPLIGAITKVSGICNGNIDNLELPSDVINTVNGEDVSNIGDYNDLVATEFYNESNVSQSDLDDRADTIELLLQQQQNLLTSLLEAPSKVYQNYGVPANDLGKLGDYYIDLDAQKVYGPKSSSDNW</sequence>
<evidence type="ECO:0000313" key="1">
    <source>
        <dbReference type="EMBL" id="CAB4155174.1"/>
    </source>
</evidence>
<accession>A0A6J5NIH0</accession>
<protein>
    <submittedName>
        <fullName evidence="1">Uncharacterized protein</fullName>
    </submittedName>
</protein>
<dbReference type="EMBL" id="LR797270">
    <property type="protein sequence ID" value="CAB4197787.1"/>
    <property type="molecule type" value="Genomic_DNA"/>
</dbReference>
<evidence type="ECO:0000313" key="2">
    <source>
        <dbReference type="EMBL" id="CAB4171027.1"/>
    </source>
</evidence>
<dbReference type="EMBL" id="LR796859">
    <property type="protein sequence ID" value="CAB4171027.1"/>
    <property type="molecule type" value="Genomic_DNA"/>
</dbReference>
<dbReference type="EMBL" id="LR796625">
    <property type="protein sequence ID" value="CAB4155174.1"/>
    <property type="molecule type" value="Genomic_DNA"/>
</dbReference>
<name>A0A6J5NIH0_9CAUD</name>
<organism evidence="1">
    <name type="scientific">uncultured Caudovirales phage</name>
    <dbReference type="NCBI Taxonomy" id="2100421"/>
    <lineage>
        <taxon>Viruses</taxon>
        <taxon>Duplodnaviria</taxon>
        <taxon>Heunggongvirae</taxon>
        <taxon>Uroviricota</taxon>
        <taxon>Caudoviricetes</taxon>
        <taxon>Peduoviridae</taxon>
        <taxon>Maltschvirus</taxon>
        <taxon>Maltschvirus maltsch</taxon>
    </lineage>
</organism>
<evidence type="ECO:0000313" key="3">
    <source>
        <dbReference type="EMBL" id="CAB4197787.1"/>
    </source>
</evidence>
<reference evidence="1" key="1">
    <citation type="submission" date="2020-04" db="EMBL/GenBank/DDBJ databases">
        <authorList>
            <person name="Chiriac C."/>
            <person name="Salcher M."/>
            <person name="Ghai R."/>
            <person name="Kavagutti S V."/>
        </authorList>
    </citation>
    <scope>NUCLEOTIDE SEQUENCE</scope>
</reference>